<keyword evidence="4" id="KW-1185">Reference proteome</keyword>
<evidence type="ECO:0000256" key="1">
    <source>
        <dbReference type="SAM" id="MobiDB-lite"/>
    </source>
</evidence>
<dbReference type="InterPro" id="IPR013783">
    <property type="entry name" value="Ig-like_fold"/>
</dbReference>
<evidence type="ECO:0000313" key="4">
    <source>
        <dbReference type="Proteomes" id="UP000694522"/>
    </source>
</evidence>
<dbReference type="PANTHER" id="PTHR14292:SF2">
    <property type="entry name" value="INTERLEUKIN-18-BINDING PROTEIN"/>
    <property type="match status" value="1"/>
</dbReference>
<feature type="region of interest" description="Disordered" evidence="1">
    <location>
        <begin position="17"/>
        <end position="63"/>
    </location>
</feature>
<dbReference type="Gene3D" id="2.60.40.10">
    <property type="entry name" value="Immunoglobulins"/>
    <property type="match status" value="1"/>
</dbReference>
<dbReference type="Pfam" id="PF22009">
    <property type="entry name" value="YLDV-IL18BP-like"/>
    <property type="match status" value="1"/>
</dbReference>
<reference evidence="3" key="2">
    <citation type="submission" date="2025-09" db="UniProtKB">
        <authorList>
            <consortium name="Ensembl"/>
        </authorList>
    </citation>
    <scope>IDENTIFICATION</scope>
</reference>
<evidence type="ECO:0000313" key="3">
    <source>
        <dbReference type="Ensembl" id="ENSACOP00000019570.1"/>
    </source>
</evidence>
<dbReference type="PANTHER" id="PTHR14292">
    <property type="entry name" value="INTERLEUKIN-18-BINDING PROTEIN"/>
    <property type="match status" value="1"/>
</dbReference>
<proteinExistence type="predicted"/>
<organism evidence="3 4">
    <name type="scientific">Amazona collaria</name>
    <name type="common">yellow-billed parrot</name>
    <dbReference type="NCBI Taxonomy" id="241587"/>
    <lineage>
        <taxon>Eukaryota</taxon>
        <taxon>Metazoa</taxon>
        <taxon>Chordata</taxon>
        <taxon>Craniata</taxon>
        <taxon>Vertebrata</taxon>
        <taxon>Euteleostomi</taxon>
        <taxon>Archelosauria</taxon>
        <taxon>Archosauria</taxon>
        <taxon>Dinosauria</taxon>
        <taxon>Saurischia</taxon>
        <taxon>Theropoda</taxon>
        <taxon>Coelurosauria</taxon>
        <taxon>Aves</taxon>
        <taxon>Neognathae</taxon>
        <taxon>Neoaves</taxon>
        <taxon>Telluraves</taxon>
        <taxon>Australaves</taxon>
        <taxon>Psittaciformes</taxon>
        <taxon>Psittacidae</taxon>
        <taxon>Amazona</taxon>
    </lineage>
</organism>
<dbReference type="InterPro" id="IPR055139">
    <property type="entry name" value="IL18BP-like_dom"/>
</dbReference>
<dbReference type="Ensembl" id="ENSACOT00000020267.1">
    <property type="protein sequence ID" value="ENSACOP00000019570.1"/>
    <property type="gene ID" value="ENSACOG00000013468.1"/>
</dbReference>
<feature type="domain" description="Interleukin-18-binding protein-like" evidence="2">
    <location>
        <begin position="88"/>
        <end position="164"/>
    </location>
</feature>
<sequence length="181" mass="18307">MGSAPVPAAPRALCGALGMGPAPGGSAHPPHPALPPPRSHGPAAPQHHPPAAPSAAPAARWVPGGTGGPPLIGVCPSPPDPVCARGAGDSVTARCEALSTLPDLTLLYWLGNGSFVEQLPPAGAAQEGPVLEEPRGAGTLLRRDLRLEPFCARHSRTAFSCVVLSPLGARSADLRWPPERG</sequence>
<protein>
    <recommendedName>
        <fullName evidence="2">Interleukin-18-binding protein-like domain-containing protein</fullName>
    </recommendedName>
</protein>
<dbReference type="GO" id="GO:0042007">
    <property type="term" value="F:interleukin-18 binding"/>
    <property type="evidence" value="ECO:0007669"/>
    <property type="project" value="InterPro"/>
</dbReference>
<name>A0A8B9GCL6_9PSIT</name>
<accession>A0A8B9GCL6</accession>
<reference evidence="3" key="1">
    <citation type="submission" date="2025-08" db="UniProtKB">
        <authorList>
            <consortium name="Ensembl"/>
        </authorList>
    </citation>
    <scope>IDENTIFICATION</scope>
</reference>
<dbReference type="Proteomes" id="UP000694522">
    <property type="component" value="Unplaced"/>
</dbReference>
<dbReference type="AlphaFoldDB" id="A0A8B9GCL6"/>
<dbReference type="InterPro" id="IPR039681">
    <property type="entry name" value="IL18BP"/>
</dbReference>
<feature type="compositionally biased region" description="Pro residues" evidence="1">
    <location>
        <begin position="29"/>
        <end position="39"/>
    </location>
</feature>
<evidence type="ECO:0000259" key="2">
    <source>
        <dbReference type="Pfam" id="PF22009"/>
    </source>
</evidence>